<dbReference type="AlphaFoldDB" id="A0A7S3L364"/>
<evidence type="ECO:0000313" key="3">
    <source>
        <dbReference type="EMBL" id="CAE0405331.1"/>
    </source>
</evidence>
<reference evidence="3" key="1">
    <citation type="submission" date="2021-01" db="EMBL/GenBank/DDBJ databases">
        <authorList>
            <person name="Corre E."/>
            <person name="Pelletier E."/>
            <person name="Niang G."/>
            <person name="Scheremetjew M."/>
            <person name="Finn R."/>
            <person name="Kale V."/>
            <person name="Holt S."/>
            <person name="Cochrane G."/>
            <person name="Meng A."/>
            <person name="Brown T."/>
            <person name="Cohen L."/>
        </authorList>
    </citation>
    <scope>NUCLEOTIDE SEQUENCE</scope>
    <source>
        <strain evidence="3">CCMP127</strain>
    </source>
</reference>
<dbReference type="SUPFAM" id="SSF48464">
    <property type="entry name" value="ENTH/VHS domain"/>
    <property type="match status" value="1"/>
</dbReference>
<feature type="compositionally biased region" description="Basic and acidic residues" evidence="1">
    <location>
        <begin position="166"/>
        <end position="176"/>
    </location>
</feature>
<feature type="region of interest" description="Disordered" evidence="1">
    <location>
        <begin position="395"/>
        <end position="438"/>
    </location>
</feature>
<dbReference type="GO" id="GO:0031124">
    <property type="term" value="P:mRNA 3'-end processing"/>
    <property type="evidence" value="ECO:0007669"/>
    <property type="project" value="TreeGrafter"/>
</dbReference>
<evidence type="ECO:0000259" key="2">
    <source>
        <dbReference type="PROSITE" id="PS51391"/>
    </source>
</evidence>
<feature type="domain" description="CID" evidence="2">
    <location>
        <begin position="1"/>
        <end position="130"/>
    </location>
</feature>
<feature type="compositionally biased region" description="Basic and acidic residues" evidence="1">
    <location>
        <begin position="395"/>
        <end position="427"/>
    </location>
</feature>
<dbReference type="GO" id="GO:0000993">
    <property type="term" value="F:RNA polymerase II complex binding"/>
    <property type="evidence" value="ECO:0007669"/>
    <property type="project" value="TreeGrafter"/>
</dbReference>
<sequence length="452" mass="51612">MSDSLRQVLTAVDGSAPSIQKAASAMMKHYDHTTAVAVTAWRDVLSTARTDLLLPLLYVCNEVLQISKRNRGAKFLEAFSGVLGPCLIHICQRDTKLTEKVRRTVKIWGDRRVFSVRFVQDLLNGLEPYRGGGASSSGGSRNLPKPPPPFVDDSEEKNARSSSTPEPEKPDVKKDDDDNDDDSIQQLLENENVDDDMEPESDEDIFASGGESKLSIDIDLDKVGTEQPGQSTPRSGKRRRSSMGSTGSETKRKKKKRTVFTISNLVDTLTRLSSLQQNFEYSQLGLQRIDAAIEKTPEQELEQLVGDELQLSFRQTQDFLKQIQDQRKELYENAQERHNIEKETVGYVNWLEKALNLDDDDIMFCDKLEEDIVAFQPIHADIRKARDLRRAEEERKRAEEAEKERKRREAEETEKFRRATLQKKTEGGKGLVWNPNTREYQELNTDESWRDF</sequence>
<feature type="compositionally biased region" description="Basic and acidic residues" evidence="1">
    <location>
        <begin position="214"/>
        <end position="224"/>
    </location>
</feature>
<dbReference type="EMBL" id="HBIM01003900">
    <property type="protein sequence ID" value="CAE0405331.1"/>
    <property type="molecule type" value="Transcribed_RNA"/>
</dbReference>
<feature type="region of interest" description="Disordered" evidence="1">
    <location>
        <begin position="130"/>
        <end position="255"/>
    </location>
</feature>
<name>A0A7S3L364_9STRA</name>
<evidence type="ECO:0000256" key="1">
    <source>
        <dbReference type="SAM" id="MobiDB-lite"/>
    </source>
</evidence>
<proteinExistence type="predicted"/>
<dbReference type="SMART" id="SM00582">
    <property type="entry name" value="RPR"/>
    <property type="match status" value="1"/>
</dbReference>
<organism evidence="3">
    <name type="scientific">Amphora coffeiformis</name>
    <dbReference type="NCBI Taxonomy" id="265554"/>
    <lineage>
        <taxon>Eukaryota</taxon>
        <taxon>Sar</taxon>
        <taxon>Stramenopiles</taxon>
        <taxon>Ochrophyta</taxon>
        <taxon>Bacillariophyta</taxon>
        <taxon>Bacillariophyceae</taxon>
        <taxon>Bacillariophycidae</taxon>
        <taxon>Thalassiophysales</taxon>
        <taxon>Catenulaceae</taxon>
        <taxon>Amphora</taxon>
    </lineage>
</organism>
<dbReference type="Gene3D" id="1.25.40.90">
    <property type="match status" value="1"/>
</dbReference>
<dbReference type="PANTHER" id="PTHR12460:SF0">
    <property type="entry name" value="CID DOMAIN-CONTAINING PROTEIN-RELATED"/>
    <property type="match status" value="1"/>
</dbReference>
<feature type="compositionally biased region" description="Acidic residues" evidence="1">
    <location>
        <begin position="191"/>
        <end position="205"/>
    </location>
</feature>
<gene>
    <name evidence="3" type="ORF">ACOF00016_LOCUS3358</name>
</gene>
<accession>A0A7S3L364</accession>
<dbReference type="InterPro" id="IPR008942">
    <property type="entry name" value="ENTH_VHS"/>
</dbReference>
<dbReference type="PANTHER" id="PTHR12460">
    <property type="entry name" value="CYCLIN-DEPENDENT KINASE INHIBITOR-RELATED PROTEIN"/>
    <property type="match status" value="1"/>
</dbReference>
<protein>
    <recommendedName>
        <fullName evidence="2">CID domain-containing protein</fullName>
    </recommendedName>
</protein>
<dbReference type="Pfam" id="PF04818">
    <property type="entry name" value="CID"/>
    <property type="match status" value="1"/>
</dbReference>
<dbReference type="InterPro" id="IPR006569">
    <property type="entry name" value="CID_dom"/>
</dbReference>
<dbReference type="PROSITE" id="PS51391">
    <property type="entry name" value="CID"/>
    <property type="match status" value="1"/>
</dbReference>